<dbReference type="InterPro" id="IPR000537">
    <property type="entry name" value="UbiA_prenyltransferase"/>
</dbReference>
<feature type="transmembrane region" description="Helical" evidence="8">
    <location>
        <begin position="292"/>
        <end position="308"/>
    </location>
</feature>
<dbReference type="AlphaFoldDB" id="A0A1G8CFW5"/>
<dbReference type="CDD" id="cd13957">
    <property type="entry name" value="PT_UbiA_Cox10"/>
    <property type="match status" value="1"/>
</dbReference>
<comment type="subunit">
    <text evidence="8">Interacts with CtaA.</text>
</comment>
<comment type="function">
    <text evidence="8">Converts heme B (protoheme IX) to heme O by substitution of the vinyl group on carbon 2 of heme B porphyrin ring with a hydroxyethyl farnesyl side group.</text>
</comment>
<dbReference type="OrthoDB" id="9814417at2"/>
<feature type="transmembrane region" description="Helical" evidence="8">
    <location>
        <begin position="235"/>
        <end position="253"/>
    </location>
</feature>
<feature type="transmembrane region" description="Helical" evidence="8">
    <location>
        <begin position="137"/>
        <end position="154"/>
    </location>
</feature>
<dbReference type="NCBIfam" id="TIGR01473">
    <property type="entry name" value="cyoE_ctaB"/>
    <property type="match status" value="1"/>
</dbReference>
<comment type="subcellular location">
    <subcellularLocation>
        <location evidence="8">Cell membrane</location>
        <topology evidence="8">Multi-pass membrane protein</topology>
    </subcellularLocation>
    <subcellularLocation>
        <location evidence="1">Membrane</location>
        <topology evidence="1">Multi-pass membrane protein</topology>
    </subcellularLocation>
</comment>
<evidence type="ECO:0000313" key="10">
    <source>
        <dbReference type="Proteomes" id="UP000198956"/>
    </source>
</evidence>
<evidence type="ECO:0000256" key="7">
    <source>
        <dbReference type="ARBA" id="ARBA00047690"/>
    </source>
</evidence>
<dbReference type="Pfam" id="PF01040">
    <property type="entry name" value="UbiA"/>
    <property type="match status" value="1"/>
</dbReference>
<keyword evidence="4 8" id="KW-1133">Transmembrane helix</keyword>
<organism evidence="9 10">
    <name type="scientific">Aneurinibacillus thermoaerophilus</name>
    <dbReference type="NCBI Taxonomy" id="143495"/>
    <lineage>
        <taxon>Bacteria</taxon>
        <taxon>Bacillati</taxon>
        <taxon>Bacillota</taxon>
        <taxon>Bacilli</taxon>
        <taxon>Bacillales</taxon>
        <taxon>Paenibacillaceae</taxon>
        <taxon>Aneurinibacillus group</taxon>
        <taxon>Aneurinibacillus</taxon>
    </lineage>
</organism>
<sequence length="311" mass="34476">MGTPISEKDVCENPANRSIESSVTSGVKGEWRDYVSVTKPGIVVSNLMTFFVGVWLAADGPLPLGTMLMAMLGSALIIMSGTCLNNFIDRDLDQFMERTKKRALPDGRLNPQSVLMMGIIFGILGSIVLLLVNTLTAVLGLVGLFFYVVVYTMWTKRTTTLNTLIGSVSGAMPPMMGYAAISGMIDLTAWMLFGILFIWQCPHFLALAMRRADEYRVAGFQMLPAVHGFAVTKRYILRYTAFLVLISVMLYALGEVGMVYLIGMTVLGIGYVIVNMMGFFTKDDIKFARKSFIYSLVYLVMFTVFILIDRV</sequence>
<dbReference type="Gene3D" id="1.10.357.140">
    <property type="entry name" value="UbiA prenyltransferase"/>
    <property type="match status" value="1"/>
</dbReference>
<dbReference type="EC" id="2.5.1.141" evidence="8"/>
<protein>
    <recommendedName>
        <fullName evidence="8">Protoheme IX farnesyltransferase</fullName>
        <ecNumber evidence="8">2.5.1.141</ecNumber>
    </recommendedName>
    <alternativeName>
        <fullName evidence="8">Heme B farnesyltransferase</fullName>
    </alternativeName>
    <alternativeName>
        <fullName evidence="8">Heme O synthase</fullName>
    </alternativeName>
</protein>
<dbReference type="HAMAP" id="MF_00154">
    <property type="entry name" value="CyoE_CtaB"/>
    <property type="match status" value="1"/>
</dbReference>
<dbReference type="Proteomes" id="UP000198956">
    <property type="component" value="Unassembled WGS sequence"/>
</dbReference>
<dbReference type="EMBL" id="FNDE01000025">
    <property type="protein sequence ID" value="SDH44327.1"/>
    <property type="molecule type" value="Genomic_DNA"/>
</dbReference>
<dbReference type="GO" id="GO:0005886">
    <property type="term" value="C:plasma membrane"/>
    <property type="evidence" value="ECO:0007669"/>
    <property type="project" value="UniProtKB-SubCell"/>
</dbReference>
<dbReference type="PANTHER" id="PTHR43448">
    <property type="entry name" value="PROTOHEME IX FARNESYLTRANSFERASE, MITOCHONDRIAL"/>
    <property type="match status" value="1"/>
</dbReference>
<evidence type="ECO:0000256" key="3">
    <source>
        <dbReference type="ARBA" id="ARBA00022692"/>
    </source>
</evidence>
<gene>
    <name evidence="8" type="primary">ctaB</name>
    <name evidence="9" type="ORF">SAMN04489735_102530</name>
</gene>
<evidence type="ECO:0000256" key="2">
    <source>
        <dbReference type="ARBA" id="ARBA00022679"/>
    </source>
</evidence>
<dbReference type="UniPathway" id="UPA00834">
    <property type="reaction ID" value="UER00712"/>
</dbReference>
<feature type="transmembrane region" description="Helical" evidence="8">
    <location>
        <begin position="259"/>
        <end position="280"/>
    </location>
</feature>
<name>A0A1G8CFW5_ANETH</name>
<keyword evidence="6 8" id="KW-0472">Membrane</keyword>
<comment type="miscellaneous">
    <text evidence="8">Carbon 2 of the heme B porphyrin ring is defined according to the Fischer nomenclature.</text>
</comment>
<dbReference type="GO" id="GO:0008495">
    <property type="term" value="F:protoheme IX farnesyltransferase activity"/>
    <property type="evidence" value="ECO:0007669"/>
    <property type="project" value="UniProtKB-UniRule"/>
</dbReference>
<dbReference type="InterPro" id="IPR006369">
    <property type="entry name" value="Protohaem_IX_farnesylTrfase"/>
</dbReference>
<keyword evidence="8" id="KW-1003">Cell membrane</keyword>
<dbReference type="NCBIfam" id="NF003349">
    <property type="entry name" value="PRK04375.1-2"/>
    <property type="match status" value="1"/>
</dbReference>
<reference evidence="9 10" key="1">
    <citation type="submission" date="2016-10" db="EMBL/GenBank/DDBJ databases">
        <authorList>
            <person name="de Groot N.N."/>
        </authorList>
    </citation>
    <scope>NUCLEOTIDE SEQUENCE [LARGE SCALE GENOMIC DNA]</scope>
    <source>
        <strain evidence="9 10">L 420-91</strain>
    </source>
</reference>
<dbReference type="RefSeq" id="WP_091260803.1">
    <property type="nucleotide sequence ID" value="NZ_FNDE01000025.1"/>
</dbReference>
<comment type="similarity">
    <text evidence="8">Belongs to the UbiA prenyltransferase family. Protoheme IX farnesyltransferase subfamily.</text>
</comment>
<comment type="pathway">
    <text evidence="8">Porphyrin-containing compound metabolism; heme O biosynthesis; heme O from protoheme: step 1/1.</text>
</comment>
<dbReference type="InterPro" id="IPR044878">
    <property type="entry name" value="UbiA_sf"/>
</dbReference>
<evidence type="ECO:0000256" key="8">
    <source>
        <dbReference type="HAMAP-Rule" id="MF_00154"/>
    </source>
</evidence>
<comment type="catalytic activity">
    <reaction evidence="7 8">
        <text>heme b + (2E,6E)-farnesyl diphosphate + H2O = Fe(II)-heme o + diphosphate</text>
        <dbReference type="Rhea" id="RHEA:28070"/>
        <dbReference type="ChEBI" id="CHEBI:15377"/>
        <dbReference type="ChEBI" id="CHEBI:33019"/>
        <dbReference type="ChEBI" id="CHEBI:60344"/>
        <dbReference type="ChEBI" id="CHEBI:60530"/>
        <dbReference type="ChEBI" id="CHEBI:175763"/>
        <dbReference type="EC" id="2.5.1.141"/>
    </reaction>
</comment>
<proteinExistence type="inferred from homology"/>
<accession>A0A1G8CFW5</accession>
<feature type="transmembrane region" description="Helical" evidence="8">
    <location>
        <begin position="41"/>
        <end position="58"/>
    </location>
</feature>
<keyword evidence="2 8" id="KW-0808">Transferase</keyword>
<keyword evidence="5 8" id="KW-0350">Heme biosynthesis</keyword>
<dbReference type="InterPro" id="IPR030470">
    <property type="entry name" value="UbiA_prenylTrfase_CS"/>
</dbReference>
<evidence type="ECO:0000256" key="6">
    <source>
        <dbReference type="ARBA" id="ARBA00023136"/>
    </source>
</evidence>
<dbReference type="PROSITE" id="PS00943">
    <property type="entry name" value="UBIA"/>
    <property type="match status" value="1"/>
</dbReference>
<feature type="transmembrane region" description="Helical" evidence="8">
    <location>
        <begin position="109"/>
        <end position="131"/>
    </location>
</feature>
<feature type="transmembrane region" description="Helical" evidence="8">
    <location>
        <begin position="64"/>
        <end position="88"/>
    </location>
</feature>
<dbReference type="PANTHER" id="PTHR43448:SF2">
    <property type="entry name" value="PROTOHEME IX FARNESYLTRANSFERASE, MITOCHONDRIAL"/>
    <property type="match status" value="1"/>
</dbReference>
<feature type="transmembrane region" description="Helical" evidence="8">
    <location>
        <begin position="187"/>
        <end position="208"/>
    </location>
</feature>
<feature type="transmembrane region" description="Helical" evidence="8">
    <location>
        <begin position="161"/>
        <end position="181"/>
    </location>
</feature>
<evidence type="ECO:0000256" key="4">
    <source>
        <dbReference type="ARBA" id="ARBA00022989"/>
    </source>
</evidence>
<evidence type="ECO:0000313" key="9">
    <source>
        <dbReference type="EMBL" id="SDH44327.1"/>
    </source>
</evidence>
<evidence type="ECO:0000256" key="5">
    <source>
        <dbReference type="ARBA" id="ARBA00023133"/>
    </source>
</evidence>
<dbReference type="GO" id="GO:0048034">
    <property type="term" value="P:heme O biosynthetic process"/>
    <property type="evidence" value="ECO:0007669"/>
    <property type="project" value="UniProtKB-UniRule"/>
</dbReference>
<evidence type="ECO:0000256" key="1">
    <source>
        <dbReference type="ARBA" id="ARBA00004141"/>
    </source>
</evidence>
<keyword evidence="3 8" id="KW-0812">Transmembrane</keyword>